<dbReference type="CDD" id="cd01427">
    <property type="entry name" value="HAD_like"/>
    <property type="match status" value="1"/>
</dbReference>
<evidence type="ECO:0000313" key="2">
    <source>
        <dbReference type="Proteomes" id="UP001595710"/>
    </source>
</evidence>
<dbReference type="RefSeq" id="WP_290281932.1">
    <property type="nucleotide sequence ID" value="NZ_JAUFQI010000001.1"/>
</dbReference>
<dbReference type="InterPro" id="IPR041492">
    <property type="entry name" value="HAD_2"/>
</dbReference>
<sequence length="152" mass="17476">MIQRIAFDYGRTLFDRERNDFFPEVSAVLKELSNNYSLSIISYSKCDDVDNRISALRKLGVWELFEGVWFVDKPELKHSALDEMLVRFHLQPEEVAVVDDYVIRGIAWANERGATSIWFRNGKFSSVEPSEEIGKPNFEISSFGEILGCFAP</sequence>
<dbReference type="Pfam" id="PF13419">
    <property type="entry name" value="HAD_2"/>
    <property type="match status" value="1"/>
</dbReference>
<dbReference type="InterPro" id="IPR023214">
    <property type="entry name" value="HAD_sf"/>
</dbReference>
<gene>
    <name evidence="1" type="ORF">ACFOND_14405</name>
</gene>
<evidence type="ECO:0000313" key="1">
    <source>
        <dbReference type="EMBL" id="MFC3702828.1"/>
    </source>
</evidence>
<dbReference type="Proteomes" id="UP001595710">
    <property type="component" value="Unassembled WGS sequence"/>
</dbReference>
<organism evidence="1 2">
    <name type="scientific">Reinekea marina</name>
    <dbReference type="NCBI Taxonomy" id="1310421"/>
    <lineage>
        <taxon>Bacteria</taxon>
        <taxon>Pseudomonadati</taxon>
        <taxon>Pseudomonadota</taxon>
        <taxon>Gammaproteobacteria</taxon>
        <taxon>Oceanospirillales</taxon>
        <taxon>Saccharospirillaceae</taxon>
        <taxon>Reinekea</taxon>
    </lineage>
</organism>
<dbReference type="EMBL" id="JBHRYN010000025">
    <property type="protein sequence ID" value="MFC3702828.1"/>
    <property type="molecule type" value="Genomic_DNA"/>
</dbReference>
<comment type="caution">
    <text evidence="1">The sequence shown here is derived from an EMBL/GenBank/DDBJ whole genome shotgun (WGS) entry which is preliminary data.</text>
</comment>
<name>A0ABV7WWB3_9GAMM</name>
<dbReference type="Gene3D" id="3.40.50.1000">
    <property type="entry name" value="HAD superfamily/HAD-like"/>
    <property type="match status" value="1"/>
</dbReference>
<reference evidence="2" key="1">
    <citation type="journal article" date="2019" name="Int. J. Syst. Evol. Microbiol.">
        <title>The Global Catalogue of Microorganisms (GCM) 10K type strain sequencing project: providing services to taxonomists for standard genome sequencing and annotation.</title>
        <authorList>
            <consortium name="The Broad Institute Genomics Platform"/>
            <consortium name="The Broad Institute Genome Sequencing Center for Infectious Disease"/>
            <person name="Wu L."/>
            <person name="Ma J."/>
        </authorList>
    </citation>
    <scope>NUCLEOTIDE SEQUENCE [LARGE SCALE GENOMIC DNA]</scope>
    <source>
        <strain evidence="2">CECT 8288</strain>
    </source>
</reference>
<keyword evidence="2" id="KW-1185">Reference proteome</keyword>
<accession>A0ABV7WWB3</accession>
<dbReference type="SUPFAM" id="SSF56784">
    <property type="entry name" value="HAD-like"/>
    <property type="match status" value="1"/>
</dbReference>
<proteinExistence type="predicted"/>
<protein>
    <submittedName>
        <fullName evidence="1">HAD hydrolase-like protein</fullName>
    </submittedName>
</protein>
<dbReference type="InterPro" id="IPR036412">
    <property type="entry name" value="HAD-like_sf"/>
</dbReference>